<sequence>MIYIDLISILSLKALNIPFCVEGRPGRASRVLLFPSVLKEDLMGYPGWCNSLQVKEDQLSWVL</sequence>
<proteinExistence type="predicted"/>
<organism evidence="1 2">
    <name type="scientific">Colocasia esculenta</name>
    <name type="common">Wild taro</name>
    <name type="synonym">Arum esculentum</name>
    <dbReference type="NCBI Taxonomy" id="4460"/>
    <lineage>
        <taxon>Eukaryota</taxon>
        <taxon>Viridiplantae</taxon>
        <taxon>Streptophyta</taxon>
        <taxon>Embryophyta</taxon>
        <taxon>Tracheophyta</taxon>
        <taxon>Spermatophyta</taxon>
        <taxon>Magnoliopsida</taxon>
        <taxon>Liliopsida</taxon>
        <taxon>Araceae</taxon>
        <taxon>Aroideae</taxon>
        <taxon>Colocasieae</taxon>
        <taxon>Colocasia</taxon>
    </lineage>
</organism>
<gene>
    <name evidence="1" type="ORF">Taro_005068</name>
</gene>
<evidence type="ECO:0000313" key="2">
    <source>
        <dbReference type="Proteomes" id="UP000652761"/>
    </source>
</evidence>
<name>A0A843TTI6_COLES</name>
<accession>A0A843TTI6</accession>
<reference evidence="1" key="1">
    <citation type="submission" date="2017-07" db="EMBL/GenBank/DDBJ databases">
        <title>Taro Niue Genome Assembly and Annotation.</title>
        <authorList>
            <person name="Atibalentja N."/>
            <person name="Keating K."/>
            <person name="Fields C.J."/>
        </authorList>
    </citation>
    <scope>NUCLEOTIDE SEQUENCE</scope>
    <source>
        <strain evidence="1">Niue_2</strain>
        <tissue evidence="1">Leaf</tissue>
    </source>
</reference>
<dbReference type="EMBL" id="NMUH01000141">
    <property type="protein sequence ID" value="MQL72724.1"/>
    <property type="molecule type" value="Genomic_DNA"/>
</dbReference>
<dbReference type="AlphaFoldDB" id="A0A843TTI6"/>
<protein>
    <submittedName>
        <fullName evidence="1">Uncharacterized protein</fullName>
    </submittedName>
</protein>
<dbReference type="Proteomes" id="UP000652761">
    <property type="component" value="Unassembled WGS sequence"/>
</dbReference>
<comment type="caution">
    <text evidence="1">The sequence shown here is derived from an EMBL/GenBank/DDBJ whole genome shotgun (WGS) entry which is preliminary data.</text>
</comment>
<keyword evidence="2" id="KW-1185">Reference proteome</keyword>
<evidence type="ECO:0000313" key="1">
    <source>
        <dbReference type="EMBL" id="MQL72724.1"/>
    </source>
</evidence>